<evidence type="ECO:0000256" key="2">
    <source>
        <dbReference type="ARBA" id="ARBA00007613"/>
    </source>
</evidence>
<evidence type="ECO:0000256" key="1">
    <source>
        <dbReference type="ARBA" id="ARBA00004459"/>
    </source>
</evidence>
<proteinExistence type="inferred from homology"/>
<dbReference type="Pfam" id="PF02321">
    <property type="entry name" value="OEP"/>
    <property type="match status" value="2"/>
</dbReference>
<name>A0ABS6KW16_9GAMM</name>
<reference evidence="4 5" key="1">
    <citation type="submission" date="2021-03" db="EMBL/GenBank/DDBJ databases">
        <title>Five novel Rahnella species.</title>
        <authorList>
            <person name="Brady C."/>
            <person name="Asselin J."/>
            <person name="Beer S."/>
            <person name="Bruberg M.B."/>
            <person name="Crampton B."/>
            <person name="Venter S."/>
            <person name="Arnold D."/>
            <person name="Denman S."/>
        </authorList>
    </citation>
    <scope>NUCLEOTIDE SEQUENCE [LARGE SCALE GENOMIC DNA]</scope>
    <source>
        <strain evidence="4 5">L72c</strain>
    </source>
</reference>
<dbReference type="InterPro" id="IPR003423">
    <property type="entry name" value="OMP_efflux"/>
</dbReference>
<evidence type="ECO:0000313" key="4">
    <source>
        <dbReference type="EMBL" id="MBU9833518.1"/>
    </source>
</evidence>
<dbReference type="EMBL" id="JAFMOU010000053">
    <property type="protein sequence ID" value="MBU9833518.1"/>
    <property type="molecule type" value="Genomic_DNA"/>
</dbReference>
<comment type="similarity">
    <text evidence="2 3">Belongs to the outer membrane factor (OMF) (TC 1.B.17) family.</text>
</comment>
<protein>
    <submittedName>
        <fullName evidence="4">TolC family protein</fullName>
    </submittedName>
</protein>
<accession>A0ABS6KW16</accession>
<dbReference type="InterPro" id="IPR010131">
    <property type="entry name" value="MdtP/NodT-like"/>
</dbReference>
<keyword evidence="3" id="KW-1134">Transmembrane beta strand</keyword>
<dbReference type="NCBIfam" id="TIGR01845">
    <property type="entry name" value="outer_NodT"/>
    <property type="match status" value="1"/>
</dbReference>
<evidence type="ECO:0000313" key="5">
    <source>
        <dbReference type="Proteomes" id="UP000699865"/>
    </source>
</evidence>
<keyword evidence="3" id="KW-0564">Palmitate</keyword>
<gene>
    <name evidence="4" type="ORF">J1786_01480</name>
</gene>
<dbReference type="PANTHER" id="PTHR30203">
    <property type="entry name" value="OUTER MEMBRANE CATION EFFLUX PROTEIN"/>
    <property type="match status" value="1"/>
</dbReference>
<dbReference type="PANTHER" id="PTHR30203:SF32">
    <property type="entry name" value="CATION EFFLUX SYSTEM PROTEIN CUSC"/>
    <property type="match status" value="1"/>
</dbReference>
<keyword evidence="3" id="KW-0472">Membrane</keyword>
<keyword evidence="5" id="KW-1185">Reference proteome</keyword>
<comment type="subcellular location">
    <subcellularLocation>
        <location evidence="1 3">Cell outer membrane</location>
        <topology evidence="1 3">Lipid-anchor</topology>
    </subcellularLocation>
</comment>
<comment type="caution">
    <text evidence="4">The sequence shown here is derived from an EMBL/GenBank/DDBJ whole genome shotgun (WGS) entry which is preliminary data.</text>
</comment>
<keyword evidence="3" id="KW-0449">Lipoprotein</keyword>
<dbReference type="Proteomes" id="UP000699865">
    <property type="component" value="Unassembled WGS sequence"/>
</dbReference>
<sequence length="468" mass="50830">MNYLILLSLPFLLAGCISLDPKYQRPIMPVPNRMPHGGAYSTQAGGTLDMANSSWRDYIIDDRLRKVVAMSLDSSRDLRETVADVKSAQAQYEEERSSLLPTVDAEVSNTRSRSLTGVGNQTAISNSASANASTSSFELDLFGKNQSLTREEYEAYLGTQEGARSTELTVIYNVVNYWIILAADKSNLETAKQTMASAADSLQVTQNNYNHGISSMVDVASADSTYQSARADVANYTTSVAQDKNALDLAVGKSVPADLLPSGIEQLKGIMRDMPPAVSSAVLLNRPDVLEAEHNLKATNASIGAARANFFPSISLTASGGVSSSQLSSLFKNGASTWSFSPSISLPIFAGGYNVAALKYSKAQKELYVATYEKSIQSAFQEVADALARRGTIQEQLNAHTAYVNASLTYYQLADLRYRRGVDTYINALDAQRTLYSARQNLISTQETYYQNLITLYKVMGGGTSLRQ</sequence>
<organism evidence="4 5">
    <name type="scientific">Rahnella perminowiae</name>
    <dbReference type="NCBI Taxonomy" id="2816244"/>
    <lineage>
        <taxon>Bacteria</taxon>
        <taxon>Pseudomonadati</taxon>
        <taxon>Pseudomonadota</taxon>
        <taxon>Gammaproteobacteria</taxon>
        <taxon>Enterobacterales</taxon>
        <taxon>Yersiniaceae</taxon>
        <taxon>Rahnella</taxon>
    </lineage>
</organism>
<keyword evidence="3" id="KW-0812">Transmembrane</keyword>
<evidence type="ECO:0000256" key="3">
    <source>
        <dbReference type="RuleBase" id="RU362097"/>
    </source>
</evidence>